<feature type="transmembrane region" description="Helical" evidence="1">
    <location>
        <begin position="62"/>
        <end position="83"/>
    </location>
</feature>
<evidence type="ECO:0000313" key="3">
    <source>
        <dbReference type="Proteomes" id="UP000269301"/>
    </source>
</evidence>
<dbReference type="RefSeq" id="WP_121204442.1">
    <property type="nucleotide sequence ID" value="NZ_RBZP01000007.1"/>
</dbReference>
<gene>
    <name evidence="2" type="ORF">D8M06_10945</name>
</gene>
<dbReference type="OrthoDB" id="1795989at2"/>
<dbReference type="AlphaFoldDB" id="A0A495A1D6"/>
<organism evidence="2 3">
    <name type="scientific">Oceanobacillus halophilus</name>
    <dbReference type="NCBI Taxonomy" id="930130"/>
    <lineage>
        <taxon>Bacteria</taxon>
        <taxon>Bacillati</taxon>
        <taxon>Bacillota</taxon>
        <taxon>Bacilli</taxon>
        <taxon>Bacillales</taxon>
        <taxon>Bacillaceae</taxon>
        <taxon>Oceanobacillus</taxon>
    </lineage>
</organism>
<evidence type="ECO:0000313" key="2">
    <source>
        <dbReference type="EMBL" id="RKQ33280.1"/>
    </source>
</evidence>
<dbReference type="Proteomes" id="UP000269301">
    <property type="component" value="Unassembled WGS sequence"/>
</dbReference>
<keyword evidence="1" id="KW-1133">Transmembrane helix</keyword>
<feature type="transmembrane region" description="Helical" evidence="1">
    <location>
        <begin position="24"/>
        <end position="42"/>
    </location>
</feature>
<protein>
    <submittedName>
        <fullName evidence="2">Uncharacterized protein</fullName>
    </submittedName>
</protein>
<sequence length="248" mass="27579">MSLNNVRLQKVVKKQSVYKVKANLSMYSSLIVIQLLALLFSLGGTGTMGTSSVGYNGITIRLFSADIVIVFTMIWGFITAIMLTTKAYKEDEFIFVTNRLTSNLSNIIFLFVASIFSGITAVLSGYLLKVIMFSFFNYEFLHAGTSSEFGIFISGLLTTILYVFMFSSFGYLIGTVVQLSKMFIIIVPVVIIGGVYLLSRINQDVILDIGSFYFLESNFFIALTKIILTAGICFLAAIFISNRLEVRK</sequence>
<name>A0A495A1D6_9BACI</name>
<feature type="transmembrane region" description="Helical" evidence="1">
    <location>
        <begin position="149"/>
        <end position="172"/>
    </location>
</feature>
<evidence type="ECO:0000256" key="1">
    <source>
        <dbReference type="SAM" id="Phobius"/>
    </source>
</evidence>
<keyword evidence="3" id="KW-1185">Reference proteome</keyword>
<keyword evidence="1" id="KW-0472">Membrane</keyword>
<accession>A0A495A1D6</accession>
<reference evidence="2 3" key="1">
    <citation type="journal article" date="2016" name="Int. J. Syst. Evol. Microbiol.">
        <title>Oceanobacillus halophilus sp. nov., a novel moderately halophilic bacterium from a hypersaline lake.</title>
        <authorList>
            <person name="Amoozegar M.A."/>
            <person name="Bagheri M."/>
            <person name="Makhdoumi A."/>
            <person name="Nikou M.M."/>
            <person name="Fazeli S.A.S."/>
            <person name="Schumann P."/>
            <person name="Sproer C."/>
            <person name="Sanchez-Porro C."/>
            <person name="Ventosa A."/>
        </authorList>
    </citation>
    <scope>NUCLEOTIDE SEQUENCE [LARGE SCALE GENOMIC DNA]</scope>
    <source>
        <strain evidence="2 3">DSM 23996</strain>
    </source>
</reference>
<proteinExistence type="predicted"/>
<dbReference type="EMBL" id="RBZP01000007">
    <property type="protein sequence ID" value="RKQ33280.1"/>
    <property type="molecule type" value="Genomic_DNA"/>
</dbReference>
<feature type="transmembrane region" description="Helical" evidence="1">
    <location>
        <begin position="179"/>
        <end position="199"/>
    </location>
</feature>
<keyword evidence="1" id="KW-0812">Transmembrane</keyword>
<feature type="transmembrane region" description="Helical" evidence="1">
    <location>
        <begin position="219"/>
        <end position="240"/>
    </location>
</feature>
<feature type="transmembrane region" description="Helical" evidence="1">
    <location>
        <begin position="104"/>
        <end position="129"/>
    </location>
</feature>
<comment type="caution">
    <text evidence="2">The sequence shown here is derived from an EMBL/GenBank/DDBJ whole genome shotgun (WGS) entry which is preliminary data.</text>
</comment>